<evidence type="ECO:0000313" key="5">
    <source>
        <dbReference type="Proteomes" id="UP000509303"/>
    </source>
</evidence>
<keyword evidence="2" id="KW-0732">Signal</keyword>
<sequence>MPAASLTRPVAVAGLLLLTACGTQEANSRSDGSSRPRGPGPTEIASARPCPAESTGFRPSAPTPVKGDGLVDAVTVITAGDGPRACAQFQVTNHEAEPFTYTISFTAQSASGEALANTEQTVASVPPGRTVRRTVVVDDLPGAPAEGGGVKITKVRGVPADEAPASAGSCPASGVRVHADEGSAAMGLRAVSLRLENCGTRVTRLDGYPRLQLLDDDHKPLGGVRILHGGSAIATGTGADGEPQPLAVRPGERAYAVLVWRNTVDNGTAEPAHAPYVRVRAKPGVAPVMVTPELDIGTTGRVGIGPWKKDETPGGGATRPSVSGAPGVPGS</sequence>
<dbReference type="InterPro" id="IPR025326">
    <property type="entry name" value="DUF4232"/>
</dbReference>
<feature type="region of interest" description="Disordered" evidence="1">
    <location>
        <begin position="24"/>
        <end position="66"/>
    </location>
</feature>
<dbReference type="AlphaFoldDB" id="A0A7H8N2W2"/>
<evidence type="ECO:0000259" key="3">
    <source>
        <dbReference type="Pfam" id="PF14016"/>
    </source>
</evidence>
<gene>
    <name evidence="4" type="ORF">HUT08_03450</name>
</gene>
<organism evidence="4 5">
    <name type="scientific">Streptomyces buecherae</name>
    <dbReference type="NCBI Taxonomy" id="2763006"/>
    <lineage>
        <taxon>Bacteria</taxon>
        <taxon>Bacillati</taxon>
        <taxon>Actinomycetota</taxon>
        <taxon>Actinomycetes</taxon>
        <taxon>Kitasatosporales</taxon>
        <taxon>Streptomycetaceae</taxon>
        <taxon>Streptomyces</taxon>
    </lineage>
</organism>
<feature type="domain" description="DUF4232" evidence="3">
    <location>
        <begin position="170"/>
        <end position="307"/>
    </location>
</feature>
<dbReference type="EMBL" id="CP054929">
    <property type="protein sequence ID" value="QKW48760.1"/>
    <property type="molecule type" value="Genomic_DNA"/>
</dbReference>
<feature type="compositionally biased region" description="Low complexity" evidence="1">
    <location>
        <begin position="29"/>
        <end position="41"/>
    </location>
</feature>
<dbReference type="RefSeq" id="WP_176160492.1">
    <property type="nucleotide sequence ID" value="NZ_CP054929.1"/>
</dbReference>
<reference evidence="4 5" key="1">
    <citation type="submission" date="2020-06" db="EMBL/GenBank/DDBJ databases">
        <title>Genome mining for natural products.</title>
        <authorList>
            <person name="Zhang B."/>
            <person name="Shi J."/>
            <person name="Ge H."/>
        </authorList>
    </citation>
    <scope>NUCLEOTIDE SEQUENCE [LARGE SCALE GENOMIC DNA]</scope>
    <source>
        <strain evidence="4 5">NA00687</strain>
    </source>
</reference>
<protein>
    <submittedName>
        <fullName evidence="4">DUF4232 domain-containing protein</fullName>
    </submittedName>
</protein>
<dbReference type="Pfam" id="PF14016">
    <property type="entry name" value="DUF4232"/>
    <property type="match status" value="1"/>
</dbReference>
<evidence type="ECO:0000256" key="2">
    <source>
        <dbReference type="SAM" id="SignalP"/>
    </source>
</evidence>
<evidence type="ECO:0000313" key="4">
    <source>
        <dbReference type="EMBL" id="QKW48760.1"/>
    </source>
</evidence>
<feature type="region of interest" description="Disordered" evidence="1">
    <location>
        <begin position="301"/>
        <end position="331"/>
    </location>
</feature>
<proteinExistence type="predicted"/>
<keyword evidence="5" id="KW-1185">Reference proteome</keyword>
<accession>A0A7H8N2W2</accession>
<name>A0A7H8N2W2_9ACTN</name>
<evidence type="ECO:0000256" key="1">
    <source>
        <dbReference type="SAM" id="MobiDB-lite"/>
    </source>
</evidence>
<feature type="chain" id="PRO_5028914734" evidence="2">
    <location>
        <begin position="27"/>
        <end position="331"/>
    </location>
</feature>
<feature type="signal peptide" evidence="2">
    <location>
        <begin position="1"/>
        <end position="26"/>
    </location>
</feature>
<dbReference type="Proteomes" id="UP000509303">
    <property type="component" value="Chromosome"/>
</dbReference>